<dbReference type="NCBIfam" id="TIGR00678">
    <property type="entry name" value="holB"/>
    <property type="match status" value="1"/>
</dbReference>
<keyword evidence="3" id="KW-0808">Transferase</keyword>
<keyword evidence="10" id="KW-1185">Reference proteome</keyword>
<dbReference type="AlphaFoldDB" id="A0AAJ0XAZ1"/>
<proteinExistence type="predicted"/>
<dbReference type="RefSeq" id="WP_200346578.1">
    <property type="nucleotide sequence ID" value="NZ_NRSJ01000021.1"/>
</dbReference>
<dbReference type="Gene3D" id="1.20.272.10">
    <property type="match status" value="1"/>
</dbReference>
<dbReference type="SUPFAM" id="SSF52540">
    <property type="entry name" value="P-loop containing nucleoside triphosphate hydrolases"/>
    <property type="match status" value="1"/>
</dbReference>
<comment type="catalytic activity">
    <reaction evidence="7">
        <text>DNA(n) + a 2'-deoxyribonucleoside 5'-triphosphate = DNA(n+1) + diphosphate</text>
        <dbReference type="Rhea" id="RHEA:22508"/>
        <dbReference type="Rhea" id="RHEA-COMP:17339"/>
        <dbReference type="Rhea" id="RHEA-COMP:17340"/>
        <dbReference type="ChEBI" id="CHEBI:33019"/>
        <dbReference type="ChEBI" id="CHEBI:61560"/>
        <dbReference type="ChEBI" id="CHEBI:173112"/>
        <dbReference type="EC" id="2.7.7.7"/>
    </reaction>
</comment>
<dbReference type="InterPro" id="IPR004622">
    <property type="entry name" value="DNA_pol_HolB"/>
</dbReference>
<evidence type="ECO:0000313" key="10">
    <source>
        <dbReference type="Proteomes" id="UP001296776"/>
    </source>
</evidence>
<evidence type="ECO:0000256" key="2">
    <source>
        <dbReference type="ARBA" id="ARBA00014363"/>
    </source>
</evidence>
<dbReference type="InterPro" id="IPR027417">
    <property type="entry name" value="P-loop_NTPase"/>
</dbReference>
<organism evidence="9 10">
    <name type="scientific">Halochromatium glycolicum</name>
    <dbReference type="NCBI Taxonomy" id="85075"/>
    <lineage>
        <taxon>Bacteria</taxon>
        <taxon>Pseudomonadati</taxon>
        <taxon>Pseudomonadota</taxon>
        <taxon>Gammaproteobacteria</taxon>
        <taxon>Chromatiales</taxon>
        <taxon>Chromatiaceae</taxon>
        <taxon>Halochromatium</taxon>
    </lineage>
</organism>
<keyword evidence="4" id="KW-0548">Nucleotidyltransferase</keyword>
<evidence type="ECO:0000256" key="5">
    <source>
        <dbReference type="ARBA" id="ARBA00022705"/>
    </source>
</evidence>
<dbReference type="EMBL" id="NRSJ01000021">
    <property type="protein sequence ID" value="MBK1705367.1"/>
    <property type="molecule type" value="Genomic_DNA"/>
</dbReference>
<dbReference type="Pfam" id="PF09115">
    <property type="entry name" value="DNApol3-delta_C"/>
    <property type="match status" value="1"/>
</dbReference>
<dbReference type="GO" id="GO:0003887">
    <property type="term" value="F:DNA-directed DNA polymerase activity"/>
    <property type="evidence" value="ECO:0007669"/>
    <property type="project" value="UniProtKB-KW"/>
</dbReference>
<dbReference type="InterPro" id="IPR050238">
    <property type="entry name" value="DNA_Rep/Repair_Clamp_Loader"/>
</dbReference>
<dbReference type="GO" id="GO:0003677">
    <property type="term" value="F:DNA binding"/>
    <property type="evidence" value="ECO:0007669"/>
    <property type="project" value="InterPro"/>
</dbReference>
<accession>A0AAJ0XAZ1</accession>
<reference evidence="9" key="1">
    <citation type="submission" date="2017-08" db="EMBL/GenBank/DDBJ databases">
        <authorList>
            <person name="Imhoff J.F."/>
            <person name="Rahn T."/>
            <person name="Kuenzel S."/>
            <person name="Neulinger S.C."/>
        </authorList>
    </citation>
    <scope>NUCLEOTIDE SEQUENCE</scope>
    <source>
        <strain evidence="9">DSM 11080</strain>
    </source>
</reference>
<dbReference type="GO" id="GO:0009360">
    <property type="term" value="C:DNA polymerase III complex"/>
    <property type="evidence" value="ECO:0007669"/>
    <property type="project" value="InterPro"/>
</dbReference>
<comment type="caution">
    <text evidence="9">The sequence shown here is derived from an EMBL/GenBank/DDBJ whole genome shotgun (WGS) entry which is preliminary data.</text>
</comment>
<dbReference type="Gene3D" id="3.40.50.300">
    <property type="entry name" value="P-loop containing nucleotide triphosphate hydrolases"/>
    <property type="match status" value="1"/>
</dbReference>
<evidence type="ECO:0000256" key="3">
    <source>
        <dbReference type="ARBA" id="ARBA00022679"/>
    </source>
</evidence>
<reference evidence="9" key="2">
    <citation type="journal article" date="2020" name="Microorganisms">
        <title>Osmotic Adaptation and Compatible Solute Biosynthesis of Phototrophic Bacteria as Revealed from Genome Analyses.</title>
        <authorList>
            <person name="Imhoff J.F."/>
            <person name="Rahn T."/>
            <person name="Kunzel S."/>
            <person name="Keller A."/>
            <person name="Neulinger S.C."/>
        </authorList>
    </citation>
    <scope>NUCLEOTIDE SEQUENCE</scope>
    <source>
        <strain evidence="9">DSM 11080</strain>
    </source>
</reference>
<evidence type="ECO:0000313" key="9">
    <source>
        <dbReference type="EMBL" id="MBK1705367.1"/>
    </source>
</evidence>
<dbReference type="EC" id="2.7.7.7" evidence="1"/>
<evidence type="ECO:0000259" key="8">
    <source>
        <dbReference type="Pfam" id="PF09115"/>
    </source>
</evidence>
<evidence type="ECO:0000256" key="7">
    <source>
        <dbReference type="ARBA" id="ARBA00049244"/>
    </source>
</evidence>
<name>A0AAJ0XAZ1_9GAMM</name>
<evidence type="ECO:0000256" key="6">
    <source>
        <dbReference type="ARBA" id="ARBA00022932"/>
    </source>
</evidence>
<sequence>MSEHIGSGCADDALPPWLEPTWRRLRQTHRRDRLGQALLISGPAGVGKHRLLEELIRLVLCGEPCPDDRPCGHCADCRLLDAGNHPDRVLVGPDSASASGEIRVDQVREVCSREGLTPTRGTSKVLVLHPAEAMNAFAANSLLKTLEEPVGSSIWILVSERPQRLPQTIRSRCQSIELSVPREQDALPWLTARLRDQAPQQQHDGRLCLRVAHGAPLRALDLALSGKLEARKTVMDGLAAIGKGQRDPIALAAEWQSFETADLTALMIDWVGDLLRLSADTGGTRLTNLDLQGVLEALAPRLDPREGHRLLQHLYRAHGLSDAPLNKQLLLESLLVRWALVMQRRP</sequence>
<dbReference type="GO" id="GO:0006261">
    <property type="term" value="P:DNA-templated DNA replication"/>
    <property type="evidence" value="ECO:0007669"/>
    <property type="project" value="TreeGrafter"/>
</dbReference>
<dbReference type="Pfam" id="PF13177">
    <property type="entry name" value="DNA_pol3_delta2"/>
    <property type="match status" value="1"/>
</dbReference>
<dbReference type="GO" id="GO:0008408">
    <property type="term" value="F:3'-5' exonuclease activity"/>
    <property type="evidence" value="ECO:0007669"/>
    <property type="project" value="InterPro"/>
</dbReference>
<keyword evidence="6" id="KW-0239">DNA-directed DNA polymerase</keyword>
<dbReference type="InterPro" id="IPR015199">
    <property type="entry name" value="DNA_pol_III_delta_C"/>
</dbReference>
<evidence type="ECO:0000256" key="4">
    <source>
        <dbReference type="ARBA" id="ARBA00022695"/>
    </source>
</evidence>
<dbReference type="PANTHER" id="PTHR11669">
    <property type="entry name" value="REPLICATION FACTOR C / DNA POLYMERASE III GAMMA-TAU SUBUNIT"/>
    <property type="match status" value="1"/>
</dbReference>
<keyword evidence="5" id="KW-0235">DNA replication</keyword>
<protein>
    <recommendedName>
        <fullName evidence="2">DNA polymerase III subunit delta'</fullName>
        <ecNumber evidence="1">2.7.7.7</ecNumber>
    </recommendedName>
</protein>
<dbReference type="PANTHER" id="PTHR11669:SF8">
    <property type="entry name" value="DNA POLYMERASE III SUBUNIT DELTA"/>
    <property type="match status" value="1"/>
</dbReference>
<dbReference type="Proteomes" id="UP001296776">
    <property type="component" value="Unassembled WGS sequence"/>
</dbReference>
<evidence type="ECO:0000256" key="1">
    <source>
        <dbReference type="ARBA" id="ARBA00012417"/>
    </source>
</evidence>
<gene>
    <name evidence="9" type="primary">holB</name>
    <name evidence="9" type="ORF">CKO40_12620</name>
</gene>
<feature type="domain" description="DNA polymerase III delta subunit C-terminal" evidence="8">
    <location>
        <begin position="227"/>
        <end position="338"/>
    </location>
</feature>